<keyword evidence="1" id="KW-0472">Membrane</keyword>
<protein>
    <submittedName>
        <fullName evidence="2">Uncharacterized protein</fullName>
    </submittedName>
</protein>
<evidence type="ECO:0000313" key="3">
    <source>
        <dbReference type="Proteomes" id="UP000235965"/>
    </source>
</evidence>
<dbReference type="PANTHER" id="PTHR36692">
    <property type="entry name" value="PROTEIN SNAKESKIN"/>
    <property type="match status" value="1"/>
</dbReference>
<feature type="transmembrane region" description="Helical" evidence="1">
    <location>
        <begin position="16"/>
        <end position="40"/>
    </location>
</feature>
<dbReference type="Proteomes" id="UP000235965">
    <property type="component" value="Unassembled WGS sequence"/>
</dbReference>
<dbReference type="InParanoid" id="A0A2J7QHE1"/>
<dbReference type="GO" id="GO:0019991">
    <property type="term" value="P:septate junction assembly"/>
    <property type="evidence" value="ECO:0007669"/>
    <property type="project" value="InterPro"/>
</dbReference>
<dbReference type="AlphaFoldDB" id="A0A2J7QHE1"/>
<dbReference type="GO" id="GO:0005886">
    <property type="term" value="C:plasma membrane"/>
    <property type="evidence" value="ECO:0007669"/>
    <property type="project" value="TreeGrafter"/>
</dbReference>
<proteinExistence type="predicted"/>
<evidence type="ECO:0000313" key="2">
    <source>
        <dbReference type="EMBL" id="PNF27963.1"/>
    </source>
</evidence>
<organism evidence="2 3">
    <name type="scientific">Cryptotermes secundus</name>
    <dbReference type="NCBI Taxonomy" id="105785"/>
    <lineage>
        <taxon>Eukaryota</taxon>
        <taxon>Metazoa</taxon>
        <taxon>Ecdysozoa</taxon>
        <taxon>Arthropoda</taxon>
        <taxon>Hexapoda</taxon>
        <taxon>Insecta</taxon>
        <taxon>Pterygota</taxon>
        <taxon>Neoptera</taxon>
        <taxon>Polyneoptera</taxon>
        <taxon>Dictyoptera</taxon>
        <taxon>Blattodea</taxon>
        <taxon>Blattoidea</taxon>
        <taxon>Termitoidae</taxon>
        <taxon>Kalotermitidae</taxon>
        <taxon>Cryptotermitinae</taxon>
        <taxon>Cryptotermes</taxon>
    </lineage>
</organism>
<dbReference type="FunCoup" id="A0A2J7QHE1">
    <property type="interactions" value="1"/>
</dbReference>
<comment type="caution">
    <text evidence="2">The sequence shown here is derived from an EMBL/GenBank/DDBJ whole genome shotgun (WGS) entry which is preliminary data.</text>
</comment>
<keyword evidence="3" id="KW-1185">Reference proteome</keyword>
<feature type="transmembrane region" description="Helical" evidence="1">
    <location>
        <begin position="52"/>
        <end position="71"/>
    </location>
</feature>
<evidence type="ECO:0000256" key="1">
    <source>
        <dbReference type="SAM" id="Phobius"/>
    </source>
</evidence>
<dbReference type="PANTHER" id="PTHR36692:SF2">
    <property type="entry name" value="GEO12064P1"/>
    <property type="match status" value="1"/>
</dbReference>
<gene>
    <name evidence="2" type="ORF">B7P43_G16434</name>
</gene>
<dbReference type="OrthoDB" id="8187586at2759"/>
<keyword evidence="1" id="KW-0812">Transmembrane</keyword>
<dbReference type="InterPro" id="IPR038976">
    <property type="entry name" value="Ssk"/>
</dbReference>
<accession>A0A2J7QHE1</accession>
<name>A0A2J7QHE1_9NEOP</name>
<keyword evidence="1" id="KW-1133">Transmembrane helix</keyword>
<feature type="transmembrane region" description="Helical" evidence="1">
    <location>
        <begin position="91"/>
        <end position="113"/>
    </location>
</feature>
<dbReference type="EMBL" id="NEVH01013984">
    <property type="protein sequence ID" value="PNF27963.1"/>
    <property type="molecule type" value="Genomic_DNA"/>
</dbReference>
<reference evidence="2 3" key="1">
    <citation type="submission" date="2017-12" db="EMBL/GenBank/DDBJ databases">
        <title>Hemimetabolous genomes reveal molecular basis of termite eusociality.</title>
        <authorList>
            <person name="Harrison M.C."/>
            <person name="Jongepier E."/>
            <person name="Robertson H.M."/>
            <person name="Arning N."/>
            <person name="Bitard-Feildel T."/>
            <person name="Chao H."/>
            <person name="Childers C.P."/>
            <person name="Dinh H."/>
            <person name="Doddapaneni H."/>
            <person name="Dugan S."/>
            <person name="Gowin J."/>
            <person name="Greiner C."/>
            <person name="Han Y."/>
            <person name="Hu H."/>
            <person name="Hughes D.S.T."/>
            <person name="Huylmans A.-K."/>
            <person name="Kemena C."/>
            <person name="Kremer L.P.M."/>
            <person name="Lee S.L."/>
            <person name="Lopez-Ezquerra A."/>
            <person name="Mallet L."/>
            <person name="Monroy-Kuhn J.M."/>
            <person name="Moser A."/>
            <person name="Murali S.C."/>
            <person name="Muzny D.M."/>
            <person name="Otani S."/>
            <person name="Piulachs M.-D."/>
            <person name="Poelchau M."/>
            <person name="Qu J."/>
            <person name="Schaub F."/>
            <person name="Wada-Katsumata A."/>
            <person name="Worley K.C."/>
            <person name="Xie Q."/>
            <person name="Ylla G."/>
            <person name="Poulsen M."/>
            <person name="Gibbs R.A."/>
            <person name="Schal C."/>
            <person name="Richards S."/>
            <person name="Belles X."/>
            <person name="Korb J."/>
            <person name="Bornberg-Bauer E."/>
        </authorList>
    </citation>
    <scope>NUCLEOTIDE SEQUENCE [LARGE SCALE GENOMIC DNA]</scope>
    <source>
        <tissue evidence="2">Whole body</tissue>
    </source>
</reference>
<sequence>MGLYINAPITTTSSKLILFLNPAVIGGYIIIIAGLIMGLIINEQVPRKMDMLYMTGGFILFIAAGSMQIYFHGTRSLSHTKDKDIQKSVEFITAAFTIITAFVFLLDTVFTYIDDYRYGK</sequence>